<reference evidence="2 3" key="1">
    <citation type="submission" date="2021-08" db="EMBL/GenBank/DDBJ databases">
        <title>Culture and genomic analysis of Symbiopectobacterium purcellii sp. nov. gen. nov., isolated from the leafhopper Empoasca decipiens.</title>
        <authorList>
            <person name="Nadal-Jimenez P."/>
            <person name="Siozios S."/>
            <person name="Halliday N."/>
            <person name="Camara M."/>
            <person name="Hurst G.D.D."/>
        </authorList>
    </citation>
    <scope>NUCLEOTIDE SEQUENCE [LARGE SCALE GENOMIC DNA]</scope>
    <source>
        <strain evidence="2 3">SyEd1</strain>
    </source>
</reference>
<dbReference type="PROSITE" id="PS50883">
    <property type="entry name" value="EAL"/>
    <property type="match status" value="1"/>
</dbReference>
<dbReference type="Pfam" id="PF00563">
    <property type="entry name" value="EAL"/>
    <property type="match status" value="1"/>
</dbReference>
<evidence type="ECO:0000313" key="3">
    <source>
        <dbReference type="Proteomes" id="UP000825886"/>
    </source>
</evidence>
<dbReference type="PANTHER" id="PTHR33121">
    <property type="entry name" value="CYCLIC DI-GMP PHOSPHODIESTERASE PDEF"/>
    <property type="match status" value="1"/>
</dbReference>
<evidence type="ECO:0000313" key="2">
    <source>
        <dbReference type="EMBL" id="QZN94678.1"/>
    </source>
</evidence>
<proteinExistence type="predicted"/>
<feature type="domain" description="EAL" evidence="1">
    <location>
        <begin position="14"/>
        <end position="262"/>
    </location>
</feature>
<dbReference type="GO" id="GO:0071111">
    <property type="term" value="F:cyclic-guanylate-specific phosphodiesterase activity"/>
    <property type="evidence" value="ECO:0007669"/>
    <property type="project" value="UniProtKB-EC"/>
</dbReference>
<sequence length="262" mass="29930">MTKCIGQQGNLGVIQALPSELGDAAAFELQYWHHCQRRYNFQPIYRTSGKLLAIELLTAVFSPAFPQRFVSPETYFASINVAERLQVVIEQMQLLSRWHPRFIKDGILASVNVDGQTLHALQQSHEAKQLIASMPWLRFEIVENQGVLSQEFLTMFPEMRHLWLDDFGAGVANFSSLMQAQYDCIKVARELFILLQKSEEGRQLFPSLVALLSRFCNHVVVEGVETQEEWGMVTQTRADAVQGYFLSRPQPFENFSELKSSL</sequence>
<dbReference type="EC" id="3.1.4.52" evidence="2"/>
<dbReference type="EMBL" id="CP081864">
    <property type="protein sequence ID" value="QZN94678.1"/>
    <property type="molecule type" value="Genomic_DNA"/>
</dbReference>
<dbReference type="InterPro" id="IPR035919">
    <property type="entry name" value="EAL_sf"/>
</dbReference>
<protein>
    <submittedName>
        <fullName evidence="2">Cyclic-guanylate-specific phosphodiesterase</fullName>
        <ecNumber evidence="2">3.1.4.52</ecNumber>
    </submittedName>
</protein>
<keyword evidence="2" id="KW-0378">Hydrolase</keyword>
<name>A0ABX9AHN1_9ENTR</name>
<dbReference type="InterPro" id="IPR001633">
    <property type="entry name" value="EAL_dom"/>
</dbReference>
<dbReference type="InterPro" id="IPR050706">
    <property type="entry name" value="Cyclic-di-GMP_PDE-like"/>
</dbReference>
<keyword evidence="3" id="KW-1185">Reference proteome</keyword>
<dbReference type="CDD" id="cd01948">
    <property type="entry name" value="EAL"/>
    <property type="match status" value="1"/>
</dbReference>
<dbReference type="SUPFAM" id="SSF141868">
    <property type="entry name" value="EAL domain-like"/>
    <property type="match status" value="1"/>
</dbReference>
<dbReference type="NCBIfam" id="NF008617">
    <property type="entry name" value="PRK11596.1"/>
    <property type="match status" value="1"/>
</dbReference>
<dbReference type="Gene3D" id="3.20.20.450">
    <property type="entry name" value="EAL domain"/>
    <property type="match status" value="1"/>
</dbReference>
<evidence type="ECO:0000259" key="1">
    <source>
        <dbReference type="PROSITE" id="PS50883"/>
    </source>
</evidence>
<accession>A0ABX9AHN1</accession>
<organism evidence="2 3">
    <name type="scientific">Symbiopectobacterium purcellii</name>
    <dbReference type="NCBI Taxonomy" id="2871826"/>
    <lineage>
        <taxon>Bacteria</taxon>
        <taxon>Pseudomonadati</taxon>
        <taxon>Pseudomonadota</taxon>
        <taxon>Gammaproteobacteria</taxon>
        <taxon>Enterobacterales</taxon>
        <taxon>Enterobacteriaceae</taxon>
    </lineage>
</organism>
<dbReference type="SMART" id="SM00052">
    <property type="entry name" value="EAL"/>
    <property type="match status" value="1"/>
</dbReference>
<dbReference type="PANTHER" id="PTHR33121:SF78">
    <property type="entry name" value="CYCLIC DI-GMP PHOSPHODIESTERASE PDEH"/>
    <property type="match status" value="1"/>
</dbReference>
<gene>
    <name evidence="2" type="primary">pdeH</name>
    <name evidence="2" type="ORF">K6K13_15495</name>
</gene>
<dbReference type="Proteomes" id="UP000825886">
    <property type="component" value="Chromosome"/>
</dbReference>
<dbReference type="RefSeq" id="WP_222157797.1">
    <property type="nucleotide sequence ID" value="NZ_CP081864.1"/>
</dbReference>